<dbReference type="SMART" id="SM00733">
    <property type="entry name" value="Mterf"/>
    <property type="match status" value="4"/>
</dbReference>
<dbReference type="Pfam" id="PF02536">
    <property type="entry name" value="mTERF"/>
    <property type="match status" value="1"/>
</dbReference>
<comment type="caution">
    <text evidence="4">The sequence shown here is derived from an EMBL/GenBank/DDBJ whole genome shotgun (WGS) entry which is preliminary data.</text>
</comment>
<name>A0AAW1IQ72_SAPOF</name>
<organism evidence="4 5">
    <name type="scientific">Saponaria officinalis</name>
    <name type="common">Common soapwort</name>
    <name type="synonym">Lychnis saponaria</name>
    <dbReference type="NCBI Taxonomy" id="3572"/>
    <lineage>
        <taxon>Eukaryota</taxon>
        <taxon>Viridiplantae</taxon>
        <taxon>Streptophyta</taxon>
        <taxon>Embryophyta</taxon>
        <taxon>Tracheophyta</taxon>
        <taxon>Spermatophyta</taxon>
        <taxon>Magnoliopsida</taxon>
        <taxon>eudicotyledons</taxon>
        <taxon>Gunneridae</taxon>
        <taxon>Pentapetalae</taxon>
        <taxon>Caryophyllales</taxon>
        <taxon>Caryophyllaceae</taxon>
        <taxon>Caryophylleae</taxon>
        <taxon>Saponaria</taxon>
    </lineage>
</organism>
<dbReference type="InterPro" id="IPR038538">
    <property type="entry name" value="MTERF_sf"/>
</dbReference>
<proteinExistence type="inferred from homology"/>
<dbReference type="PANTHER" id="PTHR13068">
    <property type="entry name" value="CGI-12 PROTEIN-RELATED"/>
    <property type="match status" value="1"/>
</dbReference>
<reference evidence="4" key="1">
    <citation type="submission" date="2024-03" db="EMBL/GenBank/DDBJ databases">
        <title>WGS assembly of Saponaria officinalis var. Norfolk2.</title>
        <authorList>
            <person name="Jenkins J."/>
            <person name="Shu S."/>
            <person name="Grimwood J."/>
            <person name="Barry K."/>
            <person name="Goodstein D."/>
            <person name="Schmutz J."/>
            <person name="Leebens-Mack J."/>
            <person name="Osbourn A."/>
        </authorList>
    </citation>
    <scope>NUCLEOTIDE SEQUENCE [LARGE SCALE GENOMIC DNA]</scope>
    <source>
        <strain evidence="4">JIC</strain>
    </source>
</reference>
<keyword evidence="2" id="KW-0804">Transcription</keyword>
<dbReference type="FunFam" id="1.25.70.10:FF:000001">
    <property type="entry name" value="Mitochondrial transcription termination factor-like"/>
    <property type="match status" value="1"/>
</dbReference>
<dbReference type="Gene3D" id="1.25.70.10">
    <property type="entry name" value="Transcription termination factor 3, mitochondrial"/>
    <property type="match status" value="1"/>
</dbReference>
<evidence type="ECO:0000256" key="2">
    <source>
        <dbReference type="ARBA" id="ARBA00022472"/>
    </source>
</evidence>
<evidence type="ECO:0000313" key="5">
    <source>
        <dbReference type="Proteomes" id="UP001443914"/>
    </source>
</evidence>
<sequence>MELIREYVCCDDKFLVAVVRGSWIFNCDVNNTLRPNVEFLIQQGLPKNRVGDLFVTQPRCLYWMDVERMVSAVNMVKSIGIMPSDPVFIYALRVVLTLSVSSWKRKVGVFESMGWSYDEVISTFVRNPLVLSLSEKKLRSVMDFLVNTVKIDRKIVIGYPKLLAYSLEKRIVPRYTVWKILKERDLIPHAKFVWLLNRSEQVFTDSFITRFSAEVPHLRSIYDQSKKLGRVSV</sequence>
<dbReference type="Proteomes" id="UP001443914">
    <property type="component" value="Unassembled WGS sequence"/>
</dbReference>
<keyword evidence="2" id="KW-0806">Transcription termination</keyword>
<keyword evidence="2" id="KW-0805">Transcription regulation</keyword>
<dbReference type="GO" id="GO:0003676">
    <property type="term" value="F:nucleic acid binding"/>
    <property type="evidence" value="ECO:0007669"/>
    <property type="project" value="InterPro"/>
</dbReference>
<dbReference type="PANTHER" id="PTHR13068:SF31">
    <property type="entry name" value="TRANSCRIPTION TERMINATION FACTOR MTERF2, CHLOROPLASTIC-LIKE"/>
    <property type="match status" value="1"/>
</dbReference>
<dbReference type="EMBL" id="JBDFQZ010000009">
    <property type="protein sequence ID" value="KAK9691608.1"/>
    <property type="molecule type" value="Genomic_DNA"/>
</dbReference>
<comment type="similarity">
    <text evidence="1">Belongs to the mTERF family.</text>
</comment>
<evidence type="ECO:0000256" key="1">
    <source>
        <dbReference type="ARBA" id="ARBA00007692"/>
    </source>
</evidence>
<protein>
    <submittedName>
        <fullName evidence="4">Uncharacterized protein</fullName>
    </submittedName>
</protein>
<evidence type="ECO:0000256" key="3">
    <source>
        <dbReference type="ARBA" id="ARBA00022946"/>
    </source>
</evidence>
<dbReference type="GO" id="GO:0006353">
    <property type="term" value="P:DNA-templated transcription termination"/>
    <property type="evidence" value="ECO:0007669"/>
    <property type="project" value="UniProtKB-KW"/>
</dbReference>
<keyword evidence="3" id="KW-0809">Transit peptide</keyword>
<dbReference type="AlphaFoldDB" id="A0AAW1IQ72"/>
<accession>A0AAW1IQ72</accession>
<dbReference type="InterPro" id="IPR003690">
    <property type="entry name" value="MTERF"/>
</dbReference>
<gene>
    <name evidence="4" type="ORF">RND81_09G207600</name>
</gene>
<keyword evidence="5" id="KW-1185">Reference proteome</keyword>
<evidence type="ECO:0000313" key="4">
    <source>
        <dbReference type="EMBL" id="KAK9691608.1"/>
    </source>
</evidence>